<gene>
    <name evidence="10" type="ORF">ETSY1_31190</name>
</gene>
<keyword evidence="4 9" id="KW-0812">Transmembrane</keyword>
<feature type="transmembrane region" description="Helical" evidence="9">
    <location>
        <begin position="198"/>
        <end position="220"/>
    </location>
</feature>
<dbReference type="GO" id="GO:0006865">
    <property type="term" value="P:amino acid transport"/>
    <property type="evidence" value="ECO:0007669"/>
    <property type="project" value="UniProtKB-KW"/>
</dbReference>
<dbReference type="GO" id="GO:0005886">
    <property type="term" value="C:plasma membrane"/>
    <property type="evidence" value="ECO:0007669"/>
    <property type="project" value="UniProtKB-SubCell"/>
</dbReference>
<sequence length="301" mass="32572">MVEFLTGDYFVTFFNGLIIALGIYLIASGLSLVFGVLGILNFAHGSLYMYGAFLVFTVMRYLLPGVPGAFWIALIVVPLVIALIGVGMEISFLRPIYNADHLYQLLLTYGLVLVFGDLVKLIWGAENQSVARPEGFEGTIEIFGNLFPSYQVWILIPISLAAMIGLYLFLNRTHAGRVVRAATQDREMISALGVNVRLLYTGVFAIGAYLGGLGGAVLAPMGALYPGMDFDIIIDVFLVVVLGGLGSLPGTALGAFIFGELRSFGILYVPQFETLFIYILMAIVLVTRPQGLLGKQVQGGH</sequence>
<keyword evidence="3" id="KW-1003">Cell membrane</keyword>
<evidence type="ECO:0000256" key="7">
    <source>
        <dbReference type="ARBA" id="ARBA00023136"/>
    </source>
</evidence>
<dbReference type="PANTHER" id="PTHR11795:SF442">
    <property type="entry name" value="ABC TRANSPORTER ATP-BINDING PROTEIN"/>
    <property type="match status" value="1"/>
</dbReference>
<evidence type="ECO:0000256" key="3">
    <source>
        <dbReference type="ARBA" id="ARBA00022475"/>
    </source>
</evidence>
<keyword evidence="5" id="KW-0029">Amino-acid transport</keyword>
<keyword evidence="11" id="KW-1185">Reference proteome</keyword>
<comment type="caution">
    <text evidence="10">The sequence shown here is derived from an EMBL/GenBank/DDBJ whole genome shotgun (WGS) entry which is preliminary data.</text>
</comment>
<dbReference type="GO" id="GO:0022857">
    <property type="term" value="F:transmembrane transporter activity"/>
    <property type="evidence" value="ECO:0007669"/>
    <property type="project" value="InterPro"/>
</dbReference>
<accession>W4LBN3</accession>
<dbReference type="EMBL" id="AZHW01000932">
    <property type="protein sequence ID" value="ETW95304.1"/>
    <property type="molecule type" value="Genomic_DNA"/>
</dbReference>
<dbReference type="Pfam" id="PF02653">
    <property type="entry name" value="BPD_transp_2"/>
    <property type="match status" value="1"/>
</dbReference>
<keyword evidence="6 9" id="KW-1133">Transmembrane helix</keyword>
<dbReference type="Proteomes" id="UP000019141">
    <property type="component" value="Unassembled WGS sequence"/>
</dbReference>
<reference evidence="10 11" key="1">
    <citation type="journal article" date="2014" name="Nature">
        <title>An environmental bacterial taxon with a large and distinct metabolic repertoire.</title>
        <authorList>
            <person name="Wilson M.C."/>
            <person name="Mori T."/>
            <person name="Ruckert C."/>
            <person name="Uria A.R."/>
            <person name="Helf M.J."/>
            <person name="Takada K."/>
            <person name="Gernert C."/>
            <person name="Steffens U.A."/>
            <person name="Heycke N."/>
            <person name="Schmitt S."/>
            <person name="Rinke C."/>
            <person name="Helfrich E.J."/>
            <person name="Brachmann A.O."/>
            <person name="Gurgui C."/>
            <person name="Wakimoto T."/>
            <person name="Kracht M."/>
            <person name="Crusemann M."/>
            <person name="Hentschel U."/>
            <person name="Abe I."/>
            <person name="Matsunaga S."/>
            <person name="Kalinowski J."/>
            <person name="Takeyama H."/>
            <person name="Piel J."/>
        </authorList>
    </citation>
    <scope>NUCLEOTIDE SEQUENCE [LARGE SCALE GENOMIC DNA]</scope>
    <source>
        <strain evidence="11">TSY1</strain>
    </source>
</reference>
<feature type="transmembrane region" description="Helical" evidence="9">
    <location>
        <begin position="102"/>
        <end position="123"/>
    </location>
</feature>
<dbReference type="HOGENOM" id="CLU_039929_2_1_7"/>
<organism evidence="10 11">
    <name type="scientific">Entotheonella factor</name>
    <dbReference type="NCBI Taxonomy" id="1429438"/>
    <lineage>
        <taxon>Bacteria</taxon>
        <taxon>Pseudomonadati</taxon>
        <taxon>Nitrospinota/Tectimicrobiota group</taxon>
        <taxon>Candidatus Tectimicrobiota</taxon>
        <taxon>Candidatus Entotheonellia</taxon>
        <taxon>Candidatus Entotheonellales</taxon>
        <taxon>Candidatus Entotheonellaceae</taxon>
        <taxon>Candidatus Entotheonella</taxon>
    </lineage>
</organism>
<comment type="subcellular location">
    <subcellularLocation>
        <location evidence="1">Cell membrane</location>
        <topology evidence="1">Multi-pass membrane protein</topology>
    </subcellularLocation>
</comment>
<protein>
    <recommendedName>
        <fullName evidence="12">ABC transporter permease</fullName>
    </recommendedName>
</protein>
<evidence type="ECO:0000256" key="1">
    <source>
        <dbReference type="ARBA" id="ARBA00004651"/>
    </source>
</evidence>
<proteinExistence type="inferred from homology"/>
<evidence type="ECO:0008006" key="12">
    <source>
        <dbReference type="Google" id="ProtNLM"/>
    </source>
</evidence>
<evidence type="ECO:0000256" key="9">
    <source>
        <dbReference type="SAM" id="Phobius"/>
    </source>
</evidence>
<evidence type="ECO:0000256" key="4">
    <source>
        <dbReference type="ARBA" id="ARBA00022692"/>
    </source>
</evidence>
<evidence type="ECO:0000256" key="6">
    <source>
        <dbReference type="ARBA" id="ARBA00022989"/>
    </source>
</evidence>
<feature type="transmembrane region" description="Helical" evidence="9">
    <location>
        <begin position="232"/>
        <end position="258"/>
    </location>
</feature>
<dbReference type="PANTHER" id="PTHR11795">
    <property type="entry name" value="BRANCHED-CHAIN AMINO ACID TRANSPORT SYSTEM PERMEASE PROTEIN LIVH"/>
    <property type="match status" value="1"/>
</dbReference>
<evidence type="ECO:0000256" key="5">
    <source>
        <dbReference type="ARBA" id="ARBA00022970"/>
    </source>
</evidence>
<evidence type="ECO:0000313" key="10">
    <source>
        <dbReference type="EMBL" id="ETW95304.1"/>
    </source>
</evidence>
<evidence type="ECO:0000256" key="2">
    <source>
        <dbReference type="ARBA" id="ARBA00022448"/>
    </source>
</evidence>
<dbReference type="CDD" id="cd06582">
    <property type="entry name" value="TM_PBP1_LivH_like"/>
    <property type="match status" value="1"/>
</dbReference>
<dbReference type="InterPro" id="IPR052157">
    <property type="entry name" value="BCAA_transport_permease"/>
</dbReference>
<name>W4LBN3_ENTF1</name>
<feature type="transmembrane region" description="Helical" evidence="9">
    <location>
        <begin position="12"/>
        <end position="40"/>
    </location>
</feature>
<keyword evidence="7 9" id="KW-0472">Membrane</keyword>
<feature type="transmembrane region" description="Helical" evidence="9">
    <location>
        <begin position="150"/>
        <end position="170"/>
    </location>
</feature>
<dbReference type="AlphaFoldDB" id="W4LBN3"/>
<feature type="transmembrane region" description="Helical" evidence="9">
    <location>
        <begin position="69"/>
        <end position="90"/>
    </location>
</feature>
<feature type="transmembrane region" description="Helical" evidence="9">
    <location>
        <begin position="265"/>
        <end position="286"/>
    </location>
</feature>
<dbReference type="InterPro" id="IPR001851">
    <property type="entry name" value="ABC_transp_permease"/>
</dbReference>
<evidence type="ECO:0000313" key="11">
    <source>
        <dbReference type="Proteomes" id="UP000019141"/>
    </source>
</evidence>
<evidence type="ECO:0000256" key="8">
    <source>
        <dbReference type="ARBA" id="ARBA00037998"/>
    </source>
</evidence>
<comment type="similarity">
    <text evidence="8">Belongs to the binding-protein-dependent transport system permease family. LivHM subfamily.</text>
</comment>
<keyword evidence="2" id="KW-0813">Transport</keyword>